<evidence type="ECO:0000259" key="2">
    <source>
        <dbReference type="Pfam" id="PF01494"/>
    </source>
</evidence>
<feature type="region of interest" description="Disordered" evidence="1">
    <location>
        <begin position="357"/>
        <end position="379"/>
    </location>
</feature>
<reference evidence="3" key="1">
    <citation type="submission" date="2021-03" db="EMBL/GenBank/DDBJ databases">
        <title>Acanthopleuribacteraceae sp. M133.</title>
        <authorList>
            <person name="Wang G."/>
        </authorList>
    </citation>
    <scope>NUCLEOTIDE SEQUENCE</scope>
    <source>
        <strain evidence="3">M133</strain>
    </source>
</reference>
<dbReference type="Proteomes" id="UP000663929">
    <property type="component" value="Chromosome"/>
</dbReference>
<evidence type="ECO:0000313" key="4">
    <source>
        <dbReference type="Proteomes" id="UP000663929"/>
    </source>
</evidence>
<dbReference type="EMBL" id="CP071793">
    <property type="protein sequence ID" value="QTD49320.1"/>
    <property type="molecule type" value="Genomic_DNA"/>
</dbReference>
<dbReference type="InterPro" id="IPR036188">
    <property type="entry name" value="FAD/NAD-bd_sf"/>
</dbReference>
<dbReference type="KEGG" id="scor:J3U87_27355"/>
<dbReference type="InterPro" id="IPR002938">
    <property type="entry name" value="FAD-bd"/>
</dbReference>
<feature type="compositionally biased region" description="Gly residues" evidence="1">
    <location>
        <begin position="370"/>
        <end position="379"/>
    </location>
</feature>
<dbReference type="InterPro" id="IPR050816">
    <property type="entry name" value="Flavin-dep_Halogenase_NPB"/>
</dbReference>
<feature type="domain" description="FAD-binding" evidence="2">
    <location>
        <begin position="6"/>
        <end position="324"/>
    </location>
</feature>
<sequence length="379" mass="41001">MTMIDRCEVVVLGGGPAGCACALALARLGVADTWVIEAGRYRNLRIGECVPAETRHLLHRLGLMASFAAEGHARSVGGCALWGGPRPGFNDALFNPHGQGFHLDRRRFDAWLAAHVAKGPGRLRLGARFRQAERRGGRWLVTMDDGAKLEASFVVDATGSKAVFARQVGARRIVHDRLICLTGFFAGIEGDEVPTQTFLEAVEDGWWYGARLPNGIMTCAFACDPDTVRRGALGDHRQWLMKLLTTRLLPPHIMGRPLVEGSPFIKAAPSFILDRIAGDGYVAVGDAACAFDPISSRGIHKALSDGIDAAEAVAATRQGERDALARYAEGVVARYETYLKTRTSLYRGEADRRQSSFWHNRLKDAPGSTTNGGGGLYGS</sequence>
<dbReference type="PROSITE" id="PS51257">
    <property type="entry name" value="PROKAR_LIPOPROTEIN"/>
    <property type="match status" value="1"/>
</dbReference>
<name>A0A8A4TIE4_SULCO</name>
<dbReference type="RefSeq" id="WP_237378957.1">
    <property type="nucleotide sequence ID" value="NZ_CP071793.1"/>
</dbReference>
<gene>
    <name evidence="3" type="ORF">J3U87_27355</name>
</gene>
<dbReference type="Gene3D" id="3.50.50.60">
    <property type="entry name" value="FAD/NAD(P)-binding domain"/>
    <property type="match status" value="1"/>
</dbReference>
<proteinExistence type="predicted"/>
<dbReference type="PANTHER" id="PTHR43747">
    <property type="entry name" value="FAD-BINDING PROTEIN"/>
    <property type="match status" value="1"/>
</dbReference>
<evidence type="ECO:0000256" key="1">
    <source>
        <dbReference type="SAM" id="MobiDB-lite"/>
    </source>
</evidence>
<dbReference type="Pfam" id="PF01494">
    <property type="entry name" value="FAD_binding_3"/>
    <property type="match status" value="1"/>
</dbReference>
<keyword evidence="4" id="KW-1185">Reference proteome</keyword>
<organism evidence="3 4">
    <name type="scientific">Sulfidibacter corallicola</name>
    <dbReference type="NCBI Taxonomy" id="2818388"/>
    <lineage>
        <taxon>Bacteria</taxon>
        <taxon>Pseudomonadati</taxon>
        <taxon>Acidobacteriota</taxon>
        <taxon>Holophagae</taxon>
        <taxon>Acanthopleuribacterales</taxon>
        <taxon>Acanthopleuribacteraceae</taxon>
        <taxon>Sulfidibacter</taxon>
    </lineage>
</organism>
<dbReference type="GO" id="GO:0071949">
    <property type="term" value="F:FAD binding"/>
    <property type="evidence" value="ECO:0007669"/>
    <property type="project" value="InterPro"/>
</dbReference>
<accession>A0A8A4TIE4</accession>
<dbReference type="AlphaFoldDB" id="A0A8A4TIE4"/>
<protein>
    <submittedName>
        <fullName evidence="3">Tryptophan 7-halogenase</fullName>
    </submittedName>
</protein>
<dbReference type="SUPFAM" id="SSF51905">
    <property type="entry name" value="FAD/NAD(P)-binding domain"/>
    <property type="match status" value="1"/>
</dbReference>
<dbReference type="PRINTS" id="PR00420">
    <property type="entry name" value="RNGMNOXGNASE"/>
</dbReference>
<evidence type="ECO:0000313" key="3">
    <source>
        <dbReference type="EMBL" id="QTD49320.1"/>
    </source>
</evidence>
<dbReference type="PANTHER" id="PTHR43747:SF1">
    <property type="entry name" value="SLR1998 PROTEIN"/>
    <property type="match status" value="1"/>
</dbReference>
<dbReference type="Gene3D" id="3.30.9.100">
    <property type="match status" value="1"/>
</dbReference>